<evidence type="ECO:0000256" key="3">
    <source>
        <dbReference type="ARBA" id="ARBA00022448"/>
    </source>
</evidence>
<feature type="transmembrane region" description="Helical" evidence="13">
    <location>
        <begin position="26"/>
        <end position="48"/>
    </location>
</feature>
<protein>
    <submittedName>
        <fullName evidence="15">Ferric reductase NAD binding domain-containing protein</fullName>
    </submittedName>
</protein>
<name>A0ABR1FF27_9ASCO</name>
<dbReference type="InterPro" id="IPR013130">
    <property type="entry name" value="Fe3_Rdtase_TM_dom"/>
</dbReference>
<evidence type="ECO:0000256" key="2">
    <source>
        <dbReference type="ARBA" id="ARBA00006278"/>
    </source>
</evidence>
<evidence type="ECO:0000256" key="10">
    <source>
        <dbReference type="ARBA" id="ARBA00023065"/>
    </source>
</evidence>
<evidence type="ECO:0000259" key="14">
    <source>
        <dbReference type="PROSITE" id="PS51384"/>
    </source>
</evidence>
<keyword evidence="11 13" id="KW-0472">Membrane</keyword>
<evidence type="ECO:0000313" key="15">
    <source>
        <dbReference type="EMBL" id="KAK7208460.1"/>
    </source>
</evidence>
<proteinExistence type="inferred from homology"/>
<dbReference type="Pfam" id="PF08030">
    <property type="entry name" value="NAD_binding_6"/>
    <property type="match status" value="1"/>
</dbReference>
<keyword evidence="9" id="KW-0560">Oxidoreductase</keyword>
<feature type="transmembrane region" description="Helical" evidence="13">
    <location>
        <begin position="219"/>
        <end position="239"/>
    </location>
</feature>
<dbReference type="InterPro" id="IPR013112">
    <property type="entry name" value="FAD-bd_8"/>
</dbReference>
<dbReference type="PANTHER" id="PTHR32361:SF9">
    <property type="entry name" value="FERRIC REDUCTASE TRANSMEMBRANE COMPONENT 3-RELATED"/>
    <property type="match status" value="1"/>
</dbReference>
<evidence type="ECO:0000256" key="7">
    <source>
        <dbReference type="ARBA" id="ARBA00022982"/>
    </source>
</evidence>
<dbReference type="SFLD" id="SFLDG01168">
    <property type="entry name" value="Ferric_reductase_subgroup_(FRE"/>
    <property type="match status" value="1"/>
</dbReference>
<dbReference type="InterPro" id="IPR039261">
    <property type="entry name" value="FNR_nucleotide-bd"/>
</dbReference>
<evidence type="ECO:0000256" key="9">
    <source>
        <dbReference type="ARBA" id="ARBA00023002"/>
    </source>
</evidence>
<dbReference type="EMBL" id="JBBJBU010000001">
    <property type="protein sequence ID" value="KAK7208460.1"/>
    <property type="molecule type" value="Genomic_DNA"/>
</dbReference>
<dbReference type="InterPro" id="IPR017927">
    <property type="entry name" value="FAD-bd_FR_type"/>
</dbReference>
<feature type="transmembrane region" description="Helical" evidence="13">
    <location>
        <begin position="410"/>
        <end position="430"/>
    </location>
</feature>
<keyword evidence="7" id="KW-0249">Electron transport</keyword>
<dbReference type="Gene3D" id="3.40.50.80">
    <property type="entry name" value="Nucleotide-binding domain of ferredoxin-NADP reductase (FNR) module"/>
    <property type="match status" value="1"/>
</dbReference>
<evidence type="ECO:0000256" key="1">
    <source>
        <dbReference type="ARBA" id="ARBA00004141"/>
    </source>
</evidence>
<feature type="transmembrane region" description="Helical" evidence="13">
    <location>
        <begin position="69"/>
        <end position="91"/>
    </location>
</feature>
<evidence type="ECO:0000256" key="13">
    <source>
        <dbReference type="SAM" id="Phobius"/>
    </source>
</evidence>
<reference evidence="15 16" key="1">
    <citation type="submission" date="2024-03" db="EMBL/GenBank/DDBJ databases">
        <title>Genome-scale model development and genomic sequencing of the oleaginous clade Lipomyces.</title>
        <authorList>
            <consortium name="Lawrence Berkeley National Laboratory"/>
            <person name="Czajka J.J."/>
            <person name="Han Y."/>
            <person name="Kim J."/>
            <person name="Mondo S.J."/>
            <person name="Hofstad B.A."/>
            <person name="Robles A."/>
            <person name="Haridas S."/>
            <person name="Riley R."/>
            <person name="LaButti K."/>
            <person name="Pangilinan J."/>
            <person name="Andreopoulos W."/>
            <person name="Lipzen A."/>
            <person name="Yan J."/>
            <person name="Wang M."/>
            <person name="Ng V."/>
            <person name="Grigoriev I.V."/>
            <person name="Spatafora J.W."/>
            <person name="Magnuson J.K."/>
            <person name="Baker S.E."/>
            <person name="Pomraning K.R."/>
        </authorList>
    </citation>
    <scope>NUCLEOTIDE SEQUENCE [LARGE SCALE GENOMIC DNA]</scope>
    <source>
        <strain evidence="15 16">Phaff 52-87</strain>
    </source>
</reference>
<gene>
    <name evidence="15" type="ORF">BZA70DRAFT_273783</name>
</gene>
<dbReference type="Proteomes" id="UP001498771">
    <property type="component" value="Unassembled WGS sequence"/>
</dbReference>
<organism evidence="15 16">
    <name type="scientific">Myxozyma melibiosi</name>
    <dbReference type="NCBI Taxonomy" id="54550"/>
    <lineage>
        <taxon>Eukaryota</taxon>
        <taxon>Fungi</taxon>
        <taxon>Dikarya</taxon>
        <taxon>Ascomycota</taxon>
        <taxon>Saccharomycotina</taxon>
        <taxon>Lipomycetes</taxon>
        <taxon>Lipomycetales</taxon>
        <taxon>Lipomycetaceae</taxon>
        <taxon>Myxozyma</taxon>
    </lineage>
</organism>
<dbReference type="Pfam" id="PF08022">
    <property type="entry name" value="FAD_binding_8"/>
    <property type="match status" value="1"/>
</dbReference>
<keyword evidence="3" id="KW-0813">Transport</keyword>
<feature type="domain" description="FAD-binding FR-type" evidence="14">
    <location>
        <begin position="293"/>
        <end position="404"/>
    </location>
</feature>
<accession>A0ABR1FF27</accession>
<evidence type="ECO:0000256" key="6">
    <source>
        <dbReference type="ARBA" id="ARBA00022827"/>
    </source>
</evidence>
<evidence type="ECO:0000256" key="4">
    <source>
        <dbReference type="ARBA" id="ARBA00022630"/>
    </source>
</evidence>
<keyword evidence="5 13" id="KW-0812">Transmembrane</keyword>
<evidence type="ECO:0000313" key="16">
    <source>
        <dbReference type="Proteomes" id="UP001498771"/>
    </source>
</evidence>
<comment type="subcellular location">
    <subcellularLocation>
        <location evidence="1">Membrane</location>
        <topology evidence="1">Multi-pass membrane protein</topology>
    </subcellularLocation>
</comment>
<keyword evidence="8 13" id="KW-1133">Transmembrane helix</keyword>
<feature type="transmembrane region" description="Helical" evidence="13">
    <location>
        <begin position="251"/>
        <end position="270"/>
    </location>
</feature>
<dbReference type="RefSeq" id="XP_064771493.1">
    <property type="nucleotide sequence ID" value="XM_064911893.1"/>
</dbReference>
<comment type="caution">
    <text evidence="15">The sequence shown here is derived from an EMBL/GenBank/DDBJ whole genome shotgun (WGS) entry which is preliminary data.</text>
</comment>
<evidence type="ECO:0000256" key="5">
    <source>
        <dbReference type="ARBA" id="ARBA00022692"/>
    </source>
</evidence>
<dbReference type="PROSITE" id="PS51384">
    <property type="entry name" value="FAD_FR"/>
    <property type="match status" value="1"/>
</dbReference>
<dbReference type="CDD" id="cd06186">
    <property type="entry name" value="NOX_Duox_like_FAD_NADP"/>
    <property type="match status" value="1"/>
</dbReference>
<keyword evidence="12" id="KW-0325">Glycoprotein</keyword>
<feature type="transmembrane region" description="Helical" evidence="13">
    <location>
        <begin position="97"/>
        <end position="116"/>
    </location>
</feature>
<dbReference type="Pfam" id="PF01794">
    <property type="entry name" value="Ferric_reduct"/>
    <property type="match status" value="1"/>
</dbReference>
<sequence length="580" mass="66071">MINSTTFDYPYRTQDAYMRNMKDSVIYGNTLLVFWGFFMVIAFLNNVFSRLLNIERGATNKYVTMFRKWFILPATFGKMHAEPFRFFGIALNITPVRWMYLLVVLYSILNVVFLWPQVDIFEENTKIGTPRQQWARYIADRSGIFATVMMPSLYLFAGRNNILQYFSGWQFETFNVIHRWTGRWMFIQSAVHGLTYSLVYVYQEGGYATYVESVWHVEAIIWGSVATILAAAILFQAFYPFRHYFYEIFKILHIALAAVFLAYTYLHVYAYNYYQWMFYKYLWATVGIWVVDHVFRIFRILYSGLFATASVKIVGGAAIIRVKPMISWTPKPGQYAYLYVMRHNFWESHPFSVVGKENGEYVFVTKAEAGMTQKLLKSVAKAPDATKNKMNVWVEGFYGESAPVSRFDTILLVAGGIGITAIVSYATALANKAREGQHIILYWILRNETDLGWVKSLIDAIAATRRVEIHIFVTGAHDSSVAALSDVKNSDSASASATDSEKANSLDGSKISWTADDVTYGQRPDMNAVIASTVHEANGSVAVMMCGPGSLSDICRQAVAQNVDKGKARVEYFEEVFSWA</sequence>
<evidence type="ECO:0000256" key="12">
    <source>
        <dbReference type="ARBA" id="ARBA00023180"/>
    </source>
</evidence>
<dbReference type="PANTHER" id="PTHR32361">
    <property type="entry name" value="FERRIC/CUPRIC REDUCTASE TRANSMEMBRANE COMPONENT"/>
    <property type="match status" value="1"/>
</dbReference>
<evidence type="ECO:0000256" key="8">
    <source>
        <dbReference type="ARBA" id="ARBA00022989"/>
    </source>
</evidence>
<dbReference type="SFLD" id="SFLDS00052">
    <property type="entry name" value="Ferric_Reductase_Domain"/>
    <property type="match status" value="1"/>
</dbReference>
<comment type="similarity">
    <text evidence="2">Belongs to the ferric reductase (FRE) family.</text>
</comment>
<dbReference type="SUPFAM" id="SSF52343">
    <property type="entry name" value="Ferredoxin reductase-like, C-terminal NADP-linked domain"/>
    <property type="match status" value="1"/>
</dbReference>
<keyword evidence="10" id="KW-0406">Ion transport</keyword>
<evidence type="ECO:0000256" key="11">
    <source>
        <dbReference type="ARBA" id="ARBA00023136"/>
    </source>
</evidence>
<feature type="transmembrane region" description="Helical" evidence="13">
    <location>
        <begin position="300"/>
        <end position="320"/>
    </location>
</feature>
<feature type="transmembrane region" description="Helical" evidence="13">
    <location>
        <begin position="137"/>
        <end position="157"/>
    </location>
</feature>
<dbReference type="InterPro" id="IPR051410">
    <property type="entry name" value="Ferric/Cupric_Reductase"/>
</dbReference>
<dbReference type="GeneID" id="90037405"/>
<dbReference type="InterPro" id="IPR013121">
    <property type="entry name" value="Fe_red_NAD-bd_6"/>
</dbReference>
<keyword evidence="16" id="KW-1185">Reference proteome</keyword>
<keyword evidence="4" id="KW-0285">Flavoprotein</keyword>
<keyword evidence="6" id="KW-0274">FAD</keyword>